<evidence type="ECO:0000313" key="1">
    <source>
        <dbReference type="EMBL" id="CAE8650228.1"/>
    </source>
</evidence>
<dbReference type="Proteomes" id="UP000626109">
    <property type="component" value="Unassembled WGS sequence"/>
</dbReference>
<proteinExistence type="predicted"/>
<sequence length="50" mass="5572">MPLLQSGRLTLQVAWTSSWLMLPKTCCDGLAGPWMVLKGCAARLPWLQQN</sequence>
<dbReference type="AlphaFoldDB" id="A0A813IGN7"/>
<evidence type="ECO:0000313" key="2">
    <source>
        <dbReference type="Proteomes" id="UP000626109"/>
    </source>
</evidence>
<protein>
    <submittedName>
        <fullName evidence="1">Uncharacterized protein</fullName>
    </submittedName>
</protein>
<reference evidence="1" key="1">
    <citation type="submission" date="2021-02" db="EMBL/GenBank/DDBJ databases">
        <authorList>
            <person name="Dougan E. K."/>
            <person name="Rhodes N."/>
            <person name="Thang M."/>
            <person name="Chan C."/>
        </authorList>
    </citation>
    <scope>NUCLEOTIDE SEQUENCE</scope>
</reference>
<organism evidence="1 2">
    <name type="scientific">Polarella glacialis</name>
    <name type="common">Dinoflagellate</name>
    <dbReference type="NCBI Taxonomy" id="89957"/>
    <lineage>
        <taxon>Eukaryota</taxon>
        <taxon>Sar</taxon>
        <taxon>Alveolata</taxon>
        <taxon>Dinophyceae</taxon>
        <taxon>Suessiales</taxon>
        <taxon>Suessiaceae</taxon>
        <taxon>Polarella</taxon>
    </lineage>
</organism>
<dbReference type="EMBL" id="CAJNNW010008632">
    <property type="protein sequence ID" value="CAE8650228.1"/>
    <property type="molecule type" value="Genomic_DNA"/>
</dbReference>
<accession>A0A813IGN7</accession>
<name>A0A813IGN7_POLGL</name>
<comment type="caution">
    <text evidence="1">The sequence shown here is derived from an EMBL/GenBank/DDBJ whole genome shotgun (WGS) entry which is preliminary data.</text>
</comment>
<gene>
    <name evidence="1" type="ORF">PGLA2088_LOCUS8099</name>
</gene>